<dbReference type="PANTHER" id="PTHR30419">
    <property type="entry name" value="HTH-TYPE TRANSCRIPTIONAL REGULATOR YBHD"/>
    <property type="match status" value="1"/>
</dbReference>
<dbReference type="OrthoDB" id="8479870at2"/>
<dbReference type="PROSITE" id="PS50931">
    <property type="entry name" value="HTH_LYSR"/>
    <property type="match status" value="1"/>
</dbReference>
<dbReference type="RefSeq" id="WP_133767967.1">
    <property type="nucleotide sequence ID" value="NZ_SNZR01000011.1"/>
</dbReference>
<feature type="domain" description="HTH lysR-type" evidence="5">
    <location>
        <begin position="4"/>
        <end position="61"/>
    </location>
</feature>
<dbReference type="InterPro" id="IPR036388">
    <property type="entry name" value="WH-like_DNA-bd_sf"/>
</dbReference>
<accession>A0A4V3DYJ9</accession>
<proteinExistence type="inferred from homology"/>
<evidence type="ECO:0000256" key="2">
    <source>
        <dbReference type="ARBA" id="ARBA00023015"/>
    </source>
</evidence>
<dbReference type="SUPFAM" id="SSF53850">
    <property type="entry name" value="Periplasmic binding protein-like II"/>
    <property type="match status" value="1"/>
</dbReference>
<comment type="similarity">
    <text evidence="1">Belongs to the LysR transcriptional regulatory family.</text>
</comment>
<comment type="caution">
    <text evidence="6">The sequence shown here is derived from an EMBL/GenBank/DDBJ whole genome shotgun (WGS) entry which is preliminary data.</text>
</comment>
<dbReference type="EMBL" id="SNZR01000011">
    <property type="protein sequence ID" value="TDR92919.1"/>
    <property type="molecule type" value="Genomic_DNA"/>
</dbReference>
<dbReference type="SUPFAM" id="SSF46785">
    <property type="entry name" value="Winged helix' DNA-binding domain"/>
    <property type="match status" value="1"/>
</dbReference>
<dbReference type="Gene3D" id="3.40.190.290">
    <property type="match status" value="1"/>
</dbReference>
<dbReference type="Proteomes" id="UP000295122">
    <property type="component" value="Unassembled WGS sequence"/>
</dbReference>
<dbReference type="PANTHER" id="PTHR30419:SF2">
    <property type="entry name" value="LYSR FAMILY TRANSCRIPTIONAL REGULATOR"/>
    <property type="match status" value="1"/>
</dbReference>
<protein>
    <submittedName>
        <fullName evidence="6">DNA-binding transcriptional LysR family regulator</fullName>
    </submittedName>
</protein>
<dbReference type="Pfam" id="PF00126">
    <property type="entry name" value="HTH_1"/>
    <property type="match status" value="1"/>
</dbReference>
<dbReference type="Gene3D" id="1.10.10.10">
    <property type="entry name" value="Winged helix-like DNA-binding domain superfamily/Winged helix DNA-binding domain"/>
    <property type="match status" value="1"/>
</dbReference>
<dbReference type="AlphaFoldDB" id="A0A4V3DYJ9"/>
<evidence type="ECO:0000256" key="3">
    <source>
        <dbReference type="ARBA" id="ARBA00023125"/>
    </source>
</evidence>
<sequence>MLHLDLRTARLLIAAVEEESIAAAAEREGLAVSAASRRLQQLEAALGLALLRRHRRGVEVTAGGMVVLRRARAMLHEVAQLEVDLAGIRAGLSGRVRLCANETALVEFLPSILPAFLESHPGIEVDLDERNSAKVVRAVWQNSADIGIYVGDVPPIDLWRRPVFRDRLVVVVHRDHPLAARGEASMVDIVQHEVVGQPEEGAMSHLLTRAAAAYHRVLKIRVRVDGYDAVCSIAETGQAIGIVSESSARRYATSTQLVVLPILDEWAAREHQLCARNPKDLGPAQRALLDHIIQRSGFGSL</sequence>
<dbReference type="InterPro" id="IPR000847">
    <property type="entry name" value="LysR_HTH_N"/>
</dbReference>
<evidence type="ECO:0000313" key="6">
    <source>
        <dbReference type="EMBL" id="TDR92919.1"/>
    </source>
</evidence>
<evidence type="ECO:0000256" key="4">
    <source>
        <dbReference type="ARBA" id="ARBA00023163"/>
    </source>
</evidence>
<dbReference type="GO" id="GO:0005829">
    <property type="term" value="C:cytosol"/>
    <property type="evidence" value="ECO:0007669"/>
    <property type="project" value="TreeGrafter"/>
</dbReference>
<keyword evidence="7" id="KW-1185">Reference proteome</keyword>
<keyword evidence="4" id="KW-0804">Transcription</keyword>
<evidence type="ECO:0000313" key="7">
    <source>
        <dbReference type="Proteomes" id="UP000295122"/>
    </source>
</evidence>
<dbReference type="InterPro" id="IPR050950">
    <property type="entry name" value="HTH-type_LysR_regulators"/>
</dbReference>
<dbReference type="GO" id="GO:0003700">
    <property type="term" value="F:DNA-binding transcription factor activity"/>
    <property type="evidence" value="ECO:0007669"/>
    <property type="project" value="InterPro"/>
</dbReference>
<dbReference type="InterPro" id="IPR005119">
    <property type="entry name" value="LysR_subst-bd"/>
</dbReference>
<reference evidence="6 7" key="1">
    <citation type="submission" date="2019-03" db="EMBL/GenBank/DDBJ databases">
        <title>Genomic Encyclopedia of Type Strains, Phase IV (KMG-IV): sequencing the most valuable type-strain genomes for metagenomic binning, comparative biology and taxonomic classification.</title>
        <authorList>
            <person name="Goeker M."/>
        </authorList>
    </citation>
    <scope>NUCLEOTIDE SEQUENCE [LARGE SCALE GENOMIC DNA]</scope>
    <source>
        <strain evidence="6 7">DSM 25903</strain>
    </source>
</reference>
<keyword evidence="2" id="KW-0805">Transcription regulation</keyword>
<name>A0A4V3DYJ9_9HYPH</name>
<evidence type="ECO:0000259" key="5">
    <source>
        <dbReference type="PROSITE" id="PS50931"/>
    </source>
</evidence>
<dbReference type="Pfam" id="PF03466">
    <property type="entry name" value="LysR_substrate"/>
    <property type="match status" value="1"/>
</dbReference>
<dbReference type="GO" id="GO:0003677">
    <property type="term" value="F:DNA binding"/>
    <property type="evidence" value="ECO:0007669"/>
    <property type="project" value="UniProtKB-KW"/>
</dbReference>
<organism evidence="6 7">
    <name type="scientific">Enterovirga rhinocerotis</name>
    <dbReference type="NCBI Taxonomy" id="1339210"/>
    <lineage>
        <taxon>Bacteria</taxon>
        <taxon>Pseudomonadati</taxon>
        <taxon>Pseudomonadota</taxon>
        <taxon>Alphaproteobacteria</taxon>
        <taxon>Hyphomicrobiales</taxon>
        <taxon>Methylobacteriaceae</taxon>
        <taxon>Enterovirga</taxon>
    </lineage>
</organism>
<keyword evidence="3 6" id="KW-0238">DNA-binding</keyword>
<evidence type="ECO:0000256" key="1">
    <source>
        <dbReference type="ARBA" id="ARBA00009437"/>
    </source>
</evidence>
<dbReference type="InterPro" id="IPR036390">
    <property type="entry name" value="WH_DNA-bd_sf"/>
</dbReference>
<gene>
    <name evidence="6" type="ORF">EV668_0163</name>
</gene>